<dbReference type="RefSeq" id="WP_008871861.1">
    <property type="nucleotide sequence ID" value="NZ_ACJN02000005.1"/>
</dbReference>
<evidence type="ECO:0000313" key="1">
    <source>
        <dbReference type="EMBL" id="EFI32769.1"/>
    </source>
</evidence>
<name>D6SV13_9BACT</name>
<organism evidence="1 2">
    <name type="scientific">Desulfonatronospira thiodismutans ASO3-1</name>
    <dbReference type="NCBI Taxonomy" id="555779"/>
    <lineage>
        <taxon>Bacteria</taxon>
        <taxon>Pseudomonadati</taxon>
        <taxon>Thermodesulfobacteriota</taxon>
        <taxon>Desulfovibrionia</taxon>
        <taxon>Desulfovibrionales</taxon>
        <taxon>Desulfonatronovibrionaceae</taxon>
        <taxon>Desulfonatronospira</taxon>
    </lineage>
</organism>
<proteinExistence type="predicted"/>
<dbReference type="EMBL" id="ACJN02000005">
    <property type="protein sequence ID" value="EFI32769.1"/>
    <property type="molecule type" value="Genomic_DNA"/>
</dbReference>
<accession>D6SV13</accession>
<comment type="caution">
    <text evidence="1">The sequence shown here is derived from an EMBL/GenBank/DDBJ whole genome shotgun (WGS) entry which is preliminary data.</text>
</comment>
<reference evidence="1" key="1">
    <citation type="submission" date="2010-05" db="EMBL/GenBank/DDBJ databases">
        <title>The draft genome of Desulfonatronospira thiodismutans ASO3-1.</title>
        <authorList>
            <consortium name="US DOE Joint Genome Institute (JGI-PGF)"/>
            <person name="Lucas S."/>
            <person name="Copeland A."/>
            <person name="Lapidus A."/>
            <person name="Cheng J.-F."/>
            <person name="Bruce D."/>
            <person name="Goodwin L."/>
            <person name="Pitluck S."/>
            <person name="Chertkov O."/>
            <person name="Brettin T."/>
            <person name="Detter J.C."/>
            <person name="Han C."/>
            <person name="Land M.L."/>
            <person name="Hauser L."/>
            <person name="Kyrpides N."/>
            <person name="Mikhailova N."/>
            <person name="Muyzer G."/>
            <person name="Woyke T."/>
        </authorList>
    </citation>
    <scope>NUCLEOTIDE SEQUENCE [LARGE SCALE GENOMIC DNA]</scope>
    <source>
        <strain evidence="1">ASO3-1</strain>
    </source>
</reference>
<protein>
    <submittedName>
        <fullName evidence="1">Uncharacterized protein</fullName>
    </submittedName>
</protein>
<evidence type="ECO:0000313" key="2">
    <source>
        <dbReference type="Proteomes" id="UP000005496"/>
    </source>
</evidence>
<dbReference type="Proteomes" id="UP000005496">
    <property type="component" value="Unassembled WGS sequence"/>
</dbReference>
<sequence length="112" mass="13140">MQHTKLEKLCRAVVNIWDMQNSYHDKDKFIIDLAFPMQKLIMHLKKEGKRDQDAFIYAYSKNDKTAMIGEGLNIDMVNMFLIMLDQDPQIKKDVIEYIMVNDLQEIIGLSSN</sequence>
<gene>
    <name evidence="1" type="ORF">Dthio_PD0061</name>
</gene>
<keyword evidence="2" id="KW-1185">Reference proteome</keyword>
<dbReference type="AlphaFoldDB" id="D6SV13"/>